<gene>
    <name evidence="4" type="ORF">APUU_30273A</name>
</gene>
<dbReference type="Gene3D" id="3.40.50.300">
    <property type="entry name" value="P-loop containing nucleotide triphosphate hydrolases"/>
    <property type="match status" value="1"/>
</dbReference>
<dbReference type="Pfam" id="PF24883">
    <property type="entry name" value="NPHP3_N"/>
    <property type="match status" value="1"/>
</dbReference>
<reference evidence="4" key="1">
    <citation type="submission" date="2021-01" db="EMBL/GenBank/DDBJ databases">
        <authorList>
            <consortium name="Aspergillus puulaauensis MK2 genome sequencing consortium"/>
            <person name="Kazuki M."/>
            <person name="Futagami T."/>
        </authorList>
    </citation>
    <scope>NUCLEOTIDE SEQUENCE</scope>
    <source>
        <strain evidence="4">MK2</strain>
    </source>
</reference>
<dbReference type="SMART" id="SM00320">
    <property type="entry name" value="WD40"/>
    <property type="match status" value="6"/>
</dbReference>
<evidence type="ECO:0000256" key="2">
    <source>
        <dbReference type="PROSITE-ProRule" id="PRU00221"/>
    </source>
</evidence>
<dbReference type="SUPFAM" id="SSF50978">
    <property type="entry name" value="WD40 repeat-like"/>
    <property type="match status" value="1"/>
</dbReference>
<dbReference type="InterPro" id="IPR056884">
    <property type="entry name" value="NPHP3-like_N"/>
</dbReference>
<evidence type="ECO:0000313" key="5">
    <source>
        <dbReference type="Proteomes" id="UP000654913"/>
    </source>
</evidence>
<dbReference type="Pfam" id="PF00400">
    <property type="entry name" value="WD40"/>
    <property type="match status" value="3"/>
</dbReference>
<dbReference type="SUPFAM" id="SSF52540">
    <property type="entry name" value="P-loop containing nucleoside triphosphate hydrolases"/>
    <property type="match status" value="1"/>
</dbReference>
<dbReference type="GeneID" id="64972053"/>
<dbReference type="SUPFAM" id="SSF53167">
    <property type="entry name" value="Purine and uridine phosphorylases"/>
    <property type="match status" value="1"/>
</dbReference>
<dbReference type="PROSITE" id="PS50837">
    <property type="entry name" value="NACHT"/>
    <property type="match status" value="1"/>
</dbReference>
<dbReference type="GO" id="GO:0003824">
    <property type="term" value="F:catalytic activity"/>
    <property type="evidence" value="ECO:0007669"/>
    <property type="project" value="InterPro"/>
</dbReference>
<protein>
    <recommendedName>
        <fullName evidence="3">NACHT domain-containing protein</fullName>
    </recommendedName>
</protein>
<dbReference type="InterPro" id="IPR036770">
    <property type="entry name" value="Ankyrin_rpt-contain_sf"/>
</dbReference>
<dbReference type="EMBL" id="AP024445">
    <property type="protein sequence ID" value="BCS22048.1"/>
    <property type="molecule type" value="Genomic_DNA"/>
</dbReference>
<feature type="repeat" description="WD" evidence="2">
    <location>
        <begin position="1333"/>
        <end position="1365"/>
    </location>
</feature>
<dbReference type="OrthoDB" id="1577640at2759"/>
<keyword evidence="1" id="KW-0677">Repeat</keyword>
<dbReference type="InterPro" id="IPR053137">
    <property type="entry name" value="NLR-like"/>
</dbReference>
<dbReference type="InterPro" id="IPR027417">
    <property type="entry name" value="P-loop_NTPase"/>
</dbReference>
<sequence>MRLTHDDYTVAWICALPIEMAAAKAMLDSTHEPLPQPKTDHNVYTLGTIQEHNVALVCLPAGVYGTVSASTTVSHMASTYSNLQFGLMVGIGGGVPRGSHAAAADIRLGDVVVSKPTGSSSGVIQYDYGKTIREGRLQRTSLLNKPPQVLLKAIAHLEGEQMAGNRRIRDTLAQMDPRIREQFPRPQTDMLFKAGYYHEKPEVGCVACDSVQLVDRPLRSRPDEPYINYGLIASADQVMKDAKTRDSIAAELDVLCFEMEAAGIMDELPSLVIRGICDYCDSHKHKEWQPYAALVAAAYAKILLSTVPVVMNKDRHREKDGFTADEKECLQSLFLTNPEDDKNALRRRKGGRVAGTCEWILKTDELMSWLQMSEPQGEGGSNVLWLYGNPGTGKSTMAMTMAEELPKQQAFTNGSKVLAYFFCDSSNDKQRTAVSILRGLIHYLVTQRPYLAKFLPKHSEGKTNLNSSFDALWSVLMEMGKDSAVEIYCIIDALDECESDSQQDFIRQVYQSFGEQQTADSPPSHLHILITSRPYPEIGEYLSHFRSKDLASYRAVEDDLRVMIEAKVKDLAARKKYPDSVRRDVSRILAEKAEGTFLWVGIACSELDRPKAQSKRAVKMLREMPLGLHALYGQLLSTALADIGEDDDEKEAMKNMMNFVAFTRRPLTVRELAGLCQLYPGDDEDSRLQFTKDLVEQCRLMIIIQGGYVRLLHKSVKDFLVKEKLDIEELKAHADMANHCIDHILDCVETASHEKASFLGYAVKYWPEHAGLADTAWAVDPQQESFFEPDSRAWETWQAWYDFMAVGLSNAIEEGFGIFHAAARWRIIPLILWGFKTNLDQHERTYHDAEFQTVTGVTPLEEAARNGHTNVVVTVLNSIKAGLRVSTRVISAAAGNEESGYDLMKLLLSQQENHAEINEEVLQSAANNGQSGKKIMELLLDQRESQIHVSEEVVKAAAANRRSGREVMEYLLDRKGDQVQLTEEVLRAAARNAYSGQDILALLLDRREGLIQITEEVVKDAMYNERSGEKIIELLLDRQGNRIPVTEAVIKAVARSTVRSRKLQQLLSGKCLQTLITEEVLKAAAGNHVQGLAMTKFFLDECLDSNYCVAPDVLIAALCYQHETKLPSLLLERTPEQFDLTEDIWEAAIYNKYSTEHVQLLLEYKKKVHVVLTERLLMAISSHNWTHRKGLIMLLLNAGWSCTVNKRVLDITVRWFDADVMMLLLQQLNGQLKITEDEIIAAFPEDNRIQRQGISSLRDMQPTVQTPSIAEDLPAQDAAYQLGSLIQTQVLDDHDDEVWVLEFSHDGLNLCTAGRSGRLIVYETMTFSIIHSLRGHVKYVRCLAYSPNDTRLVTSGHDGLVRIWDTKLYKCLHIFGDRQLANSLLWVTDQEIIISTSNSVRHFSTTGLCIYEWRNTFSEHITCCCITPDCTRLLVSNNREMHVIDIKTRARKFSFAVDAPPLSLTVDPSSRYLLANLIRGRGVQLLDFNQGTVIRQFRGNRENGFVVKSNFFGVDQSLVLSGSEDPRIYVWDRGSGALVDILEGHESGCISSVTPNPRNPDMFASSGDDCTVRIWVRKRGALSD</sequence>
<dbReference type="InterPro" id="IPR001680">
    <property type="entry name" value="WD40_rpt"/>
</dbReference>
<dbReference type="InterPro" id="IPR036322">
    <property type="entry name" value="WD40_repeat_dom_sf"/>
</dbReference>
<dbReference type="Gene3D" id="3.40.50.1580">
    <property type="entry name" value="Nucleoside phosphorylase domain"/>
    <property type="match status" value="1"/>
</dbReference>
<dbReference type="InterPro" id="IPR055530">
    <property type="entry name" value="DUF7104"/>
</dbReference>
<dbReference type="SUPFAM" id="SSF48403">
    <property type="entry name" value="Ankyrin repeat"/>
    <property type="match status" value="1"/>
</dbReference>
<feature type="domain" description="NACHT" evidence="3">
    <location>
        <begin position="382"/>
        <end position="534"/>
    </location>
</feature>
<keyword evidence="2" id="KW-0853">WD repeat</keyword>
<dbReference type="CDD" id="cd00200">
    <property type="entry name" value="WD40"/>
    <property type="match status" value="1"/>
</dbReference>
<dbReference type="InterPro" id="IPR035994">
    <property type="entry name" value="Nucleoside_phosphorylase_sf"/>
</dbReference>
<evidence type="ECO:0000256" key="1">
    <source>
        <dbReference type="ARBA" id="ARBA00022737"/>
    </source>
</evidence>
<accession>A0A7R7XJ80</accession>
<dbReference type="GO" id="GO:0009116">
    <property type="term" value="P:nucleoside metabolic process"/>
    <property type="evidence" value="ECO:0007669"/>
    <property type="project" value="InterPro"/>
</dbReference>
<name>A0A7R7XJ80_9EURO</name>
<dbReference type="PROSITE" id="PS50082">
    <property type="entry name" value="WD_REPEATS_2"/>
    <property type="match status" value="1"/>
</dbReference>
<organism evidence="4 5">
    <name type="scientific">Aspergillus puulaauensis</name>
    <dbReference type="NCBI Taxonomy" id="1220207"/>
    <lineage>
        <taxon>Eukaryota</taxon>
        <taxon>Fungi</taxon>
        <taxon>Dikarya</taxon>
        <taxon>Ascomycota</taxon>
        <taxon>Pezizomycotina</taxon>
        <taxon>Eurotiomycetes</taxon>
        <taxon>Eurotiomycetidae</taxon>
        <taxon>Eurotiales</taxon>
        <taxon>Aspergillaceae</taxon>
        <taxon>Aspergillus</taxon>
    </lineage>
</organism>
<dbReference type="Gene3D" id="1.20.5.340">
    <property type="match status" value="3"/>
</dbReference>
<keyword evidence="5" id="KW-1185">Reference proteome</keyword>
<evidence type="ECO:0000259" key="3">
    <source>
        <dbReference type="PROSITE" id="PS50837"/>
    </source>
</evidence>
<dbReference type="PANTHER" id="PTHR46082">
    <property type="entry name" value="ATP/GTP-BINDING PROTEIN-RELATED"/>
    <property type="match status" value="1"/>
</dbReference>
<dbReference type="Pfam" id="PF23397">
    <property type="entry name" value="DUF7104"/>
    <property type="match status" value="7"/>
</dbReference>
<dbReference type="KEGG" id="apuu:APUU_30273A"/>
<dbReference type="InterPro" id="IPR015943">
    <property type="entry name" value="WD40/YVTN_repeat-like_dom_sf"/>
</dbReference>
<proteinExistence type="predicted"/>
<reference evidence="4" key="2">
    <citation type="submission" date="2021-02" db="EMBL/GenBank/DDBJ databases">
        <title>Aspergillus puulaauensis MK2 genome sequence.</title>
        <authorList>
            <person name="Futagami T."/>
            <person name="Mori K."/>
            <person name="Kadooka C."/>
            <person name="Tanaka T."/>
        </authorList>
    </citation>
    <scope>NUCLEOTIDE SEQUENCE</scope>
    <source>
        <strain evidence="4">MK2</strain>
    </source>
</reference>
<dbReference type="PROSITE" id="PS50294">
    <property type="entry name" value="WD_REPEATS_REGION"/>
    <property type="match status" value="1"/>
</dbReference>
<dbReference type="Gene3D" id="2.130.10.10">
    <property type="entry name" value="YVTN repeat-like/Quinoprotein amine dehydrogenase"/>
    <property type="match status" value="1"/>
</dbReference>
<dbReference type="RefSeq" id="XP_041554242.1">
    <property type="nucleotide sequence ID" value="XM_041701347.1"/>
</dbReference>
<dbReference type="InterPro" id="IPR007111">
    <property type="entry name" value="NACHT_NTPase"/>
</dbReference>
<dbReference type="PANTHER" id="PTHR46082:SF11">
    <property type="entry name" value="AAA+ ATPASE DOMAIN-CONTAINING PROTEIN-RELATED"/>
    <property type="match status" value="1"/>
</dbReference>
<dbReference type="Proteomes" id="UP000654913">
    <property type="component" value="Chromosome 3"/>
</dbReference>
<evidence type="ECO:0000313" key="4">
    <source>
        <dbReference type="EMBL" id="BCS22048.1"/>
    </source>
</evidence>